<keyword evidence="7" id="KW-0067">ATP-binding</keyword>
<evidence type="ECO:0000313" key="8">
    <source>
        <dbReference type="EnsemblMetazoa" id="GPPI028218-PA"/>
    </source>
</evidence>
<evidence type="ECO:0000256" key="7">
    <source>
        <dbReference type="RuleBase" id="RU365024"/>
    </source>
</evidence>
<protein>
    <recommendedName>
        <fullName evidence="7">CDP-diacylglycerol--glycerol-3-phosphate 3-phosphatidyltransferase</fullName>
        <ecNumber evidence="7">2.7.8.5</ecNumber>
    </recommendedName>
</protein>
<evidence type="ECO:0000256" key="4">
    <source>
        <dbReference type="ARBA" id="ARBA00023098"/>
    </source>
</evidence>
<keyword evidence="7" id="KW-0496">Mitochondrion</keyword>
<keyword evidence="3" id="KW-0677">Repeat</keyword>
<dbReference type="STRING" id="67801.A0A1B0BFB2"/>
<evidence type="ECO:0000313" key="9">
    <source>
        <dbReference type="Proteomes" id="UP000092460"/>
    </source>
</evidence>
<name>A0A1B0BFB2_9MUSC</name>
<keyword evidence="6 7" id="KW-1208">Phospholipid metabolism</keyword>
<dbReference type="InterPro" id="IPR016270">
    <property type="entry name" value="PGS1"/>
</dbReference>
<keyword evidence="4 7" id="KW-0443">Lipid metabolism</keyword>
<reference evidence="8" key="2">
    <citation type="submission" date="2020-05" db="UniProtKB">
        <authorList>
            <consortium name="EnsemblMetazoa"/>
        </authorList>
    </citation>
    <scope>IDENTIFICATION</scope>
    <source>
        <strain evidence="8">IAEA</strain>
    </source>
</reference>
<comment type="similarity">
    <text evidence="7">Belongs to the CDP-alcohol phosphatidyltransferase class-II family.</text>
</comment>
<proteinExistence type="inferred from homology"/>
<evidence type="ECO:0000256" key="3">
    <source>
        <dbReference type="ARBA" id="ARBA00022737"/>
    </source>
</evidence>
<comment type="catalytic activity">
    <reaction evidence="7">
        <text>a CDP-1,2-diacyl-sn-glycerol + sn-glycerol 3-phosphate = a 1,2-diacyl-sn-glycero-3-phospho-(1'-sn-glycero-3'-phosphate) + CMP + H(+)</text>
        <dbReference type="Rhea" id="RHEA:12593"/>
        <dbReference type="ChEBI" id="CHEBI:15378"/>
        <dbReference type="ChEBI" id="CHEBI:57597"/>
        <dbReference type="ChEBI" id="CHEBI:58332"/>
        <dbReference type="ChEBI" id="CHEBI:60110"/>
        <dbReference type="ChEBI" id="CHEBI:60377"/>
        <dbReference type="EC" id="2.7.8.5"/>
    </reaction>
</comment>
<keyword evidence="2 7" id="KW-0808">Transferase</keyword>
<evidence type="ECO:0000256" key="2">
    <source>
        <dbReference type="ARBA" id="ARBA00022679"/>
    </source>
</evidence>
<dbReference type="PANTHER" id="PTHR12586">
    <property type="entry name" value="CDP-DIACYLGLYCEROL--SERINE O-PHOSPHATIDYLTRANSFERASE"/>
    <property type="match status" value="1"/>
</dbReference>
<dbReference type="EnsemblMetazoa" id="GPPI028218-RA">
    <property type="protein sequence ID" value="GPPI028218-PA"/>
    <property type="gene ID" value="GPPI028218"/>
</dbReference>
<dbReference type="GO" id="GO:0005739">
    <property type="term" value="C:mitochondrion"/>
    <property type="evidence" value="ECO:0007669"/>
    <property type="project" value="UniProtKB-SubCell"/>
</dbReference>
<dbReference type="AlphaFoldDB" id="A0A1B0BFB2"/>
<comment type="pathway">
    <text evidence="7">Phospholipid metabolism; phosphatidylglycerol biosynthesis; phosphatidylglycerol from CDP-diacylglycerol: step 1/2.</text>
</comment>
<sequence length="158" mass="18269">MVYVFKRWIPPRWNELLDKALADFYAEFISRVQEFSLAVRKDAEVGLHHTWKILPYEGTKEEFTEKAKQRIVDLMQDAFKNQQKALSNCLKADTWLFSLIEMGQIGIHHDSVVTKRLLSNCVAGSRLKLATGHFNLRRINGYLNTQMFSAMFDINGAS</sequence>
<organism evidence="8 9">
    <name type="scientific">Glossina palpalis gambiensis</name>
    <dbReference type="NCBI Taxonomy" id="67801"/>
    <lineage>
        <taxon>Eukaryota</taxon>
        <taxon>Metazoa</taxon>
        <taxon>Ecdysozoa</taxon>
        <taxon>Arthropoda</taxon>
        <taxon>Hexapoda</taxon>
        <taxon>Insecta</taxon>
        <taxon>Pterygota</taxon>
        <taxon>Neoptera</taxon>
        <taxon>Endopterygota</taxon>
        <taxon>Diptera</taxon>
        <taxon>Brachycera</taxon>
        <taxon>Muscomorpha</taxon>
        <taxon>Hippoboscoidea</taxon>
        <taxon>Glossinidae</taxon>
        <taxon>Glossina</taxon>
    </lineage>
</organism>
<keyword evidence="7" id="KW-0547">Nucleotide-binding</keyword>
<dbReference type="GO" id="GO:0032049">
    <property type="term" value="P:cardiolipin biosynthetic process"/>
    <property type="evidence" value="ECO:0007669"/>
    <property type="project" value="InterPro"/>
</dbReference>
<keyword evidence="9" id="KW-1185">Reference proteome</keyword>
<dbReference type="PANTHER" id="PTHR12586:SF1">
    <property type="entry name" value="CDP-DIACYLGLYCEROL--GLYCEROL-3-PHOSPHATE 3-PHOSPHATIDYLTRANSFERASE, MITOCHONDRIAL"/>
    <property type="match status" value="1"/>
</dbReference>
<dbReference type="GO" id="GO:0008444">
    <property type="term" value="F:CDP-diacylglycerol-glycerol-3-phosphate 3-phosphatidyltransferase activity"/>
    <property type="evidence" value="ECO:0007669"/>
    <property type="project" value="UniProtKB-EC"/>
</dbReference>
<dbReference type="EC" id="2.7.8.5" evidence="7"/>
<comment type="function">
    <text evidence="7">Functions in the biosynthesis of the anionic phospholipids phosphatidylglycerol and cardiolipin.</text>
</comment>
<evidence type="ECO:0000256" key="6">
    <source>
        <dbReference type="ARBA" id="ARBA00023264"/>
    </source>
</evidence>
<reference evidence="9" key="1">
    <citation type="submission" date="2015-01" db="EMBL/GenBank/DDBJ databases">
        <authorList>
            <person name="Aksoy S."/>
            <person name="Warren W."/>
            <person name="Wilson R.K."/>
        </authorList>
    </citation>
    <scope>NUCLEOTIDE SEQUENCE [LARGE SCALE GENOMIC DNA]</scope>
    <source>
        <strain evidence="9">IAEA</strain>
    </source>
</reference>
<dbReference type="UniPathway" id="UPA00084">
    <property type="reaction ID" value="UER00503"/>
</dbReference>
<dbReference type="EMBL" id="JXJN01013349">
    <property type="status" value="NOT_ANNOTATED_CDS"/>
    <property type="molecule type" value="Genomic_DNA"/>
</dbReference>
<comment type="subcellular location">
    <subcellularLocation>
        <location evidence="7">Mitochondrion</location>
    </subcellularLocation>
</comment>
<accession>A0A1B0BFB2</accession>
<evidence type="ECO:0000256" key="1">
    <source>
        <dbReference type="ARBA" id="ARBA00022516"/>
    </source>
</evidence>
<dbReference type="Proteomes" id="UP000092460">
    <property type="component" value="Unassembled WGS sequence"/>
</dbReference>
<keyword evidence="1 7" id="KW-0444">Lipid biosynthesis</keyword>
<keyword evidence="5 7" id="KW-0594">Phospholipid biosynthesis</keyword>
<evidence type="ECO:0000256" key="5">
    <source>
        <dbReference type="ARBA" id="ARBA00023209"/>
    </source>
</evidence>
<dbReference type="VEuPathDB" id="VectorBase:GPPI028218"/>
<dbReference type="GO" id="GO:0005524">
    <property type="term" value="F:ATP binding"/>
    <property type="evidence" value="ECO:0007669"/>
    <property type="project" value="UniProtKB-KW"/>
</dbReference>